<dbReference type="AlphaFoldDB" id="A0AAV9PUL2"/>
<name>A0AAV9PUL2_9PEZI</name>
<gene>
    <name evidence="3" type="ORF">LTR25_011142</name>
</gene>
<comment type="caution">
    <text evidence="3">The sequence shown here is derived from an EMBL/GenBank/DDBJ whole genome shotgun (WGS) entry which is preliminary data.</text>
</comment>
<dbReference type="GO" id="GO:0019867">
    <property type="term" value="C:outer membrane"/>
    <property type="evidence" value="ECO:0007669"/>
    <property type="project" value="InterPro"/>
</dbReference>
<feature type="compositionally biased region" description="Polar residues" evidence="1">
    <location>
        <begin position="40"/>
        <end position="73"/>
    </location>
</feature>
<keyword evidence="4" id="KW-1185">Reference proteome</keyword>
<dbReference type="EMBL" id="JAXLQG010000052">
    <property type="protein sequence ID" value="KAK5527488.1"/>
    <property type="molecule type" value="Genomic_DNA"/>
</dbReference>
<evidence type="ECO:0000313" key="4">
    <source>
        <dbReference type="Proteomes" id="UP001345827"/>
    </source>
</evidence>
<feature type="domain" description="Glycine zipper 2TM" evidence="2">
    <location>
        <begin position="87"/>
        <end position="122"/>
    </location>
</feature>
<dbReference type="PANTHER" id="PTHR37014:SF10">
    <property type="entry name" value="RICH PROTEIN MS8, PUTATIVE (AFU_ORTHOLOGUE AFUA_7G05650)-RELATED"/>
    <property type="match status" value="1"/>
</dbReference>
<reference evidence="3 4" key="1">
    <citation type="submission" date="2023-06" db="EMBL/GenBank/DDBJ databases">
        <title>Black Yeasts Isolated from many extreme environments.</title>
        <authorList>
            <person name="Coleine C."/>
            <person name="Stajich J.E."/>
            <person name="Selbmann L."/>
        </authorList>
    </citation>
    <scope>NUCLEOTIDE SEQUENCE [LARGE SCALE GENOMIC DNA]</scope>
    <source>
        <strain evidence="3 4">CCFEE 5887</strain>
    </source>
</reference>
<evidence type="ECO:0000256" key="1">
    <source>
        <dbReference type="SAM" id="MobiDB-lite"/>
    </source>
</evidence>
<dbReference type="InterPro" id="IPR008816">
    <property type="entry name" value="Gly_zipper_2TM_dom"/>
</dbReference>
<dbReference type="Proteomes" id="UP001345827">
    <property type="component" value="Unassembled WGS sequence"/>
</dbReference>
<sequence>MASPYNGYTHDPVQRAPSPYQPQYGPDPTQGAPSPYTPSPYEQGSSNGYYDQHPQANGQAYNNQGDQQYNGRQPQYDGAPGAEGEKGLLGAFGGGIGGHLIGKQTCHGFIGTVGGAIMGSLTEDWAKRKKPLCGRPTTPTCVPQQPACPPAGPVYSPPIYDTHTNVATTTHIHPGSWQAPPPVYPQTHPGKPCGHQQHCGCSFYGKH</sequence>
<protein>
    <recommendedName>
        <fullName evidence="2">Glycine zipper 2TM domain-containing protein</fullName>
    </recommendedName>
</protein>
<dbReference type="Pfam" id="PF05433">
    <property type="entry name" value="Rick_17kDa_Anti"/>
    <property type="match status" value="1"/>
</dbReference>
<evidence type="ECO:0000259" key="2">
    <source>
        <dbReference type="Pfam" id="PF05433"/>
    </source>
</evidence>
<organism evidence="3 4">
    <name type="scientific">Vermiconidia calcicola</name>
    <dbReference type="NCBI Taxonomy" id="1690605"/>
    <lineage>
        <taxon>Eukaryota</taxon>
        <taxon>Fungi</taxon>
        <taxon>Dikarya</taxon>
        <taxon>Ascomycota</taxon>
        <taxon>Pezizomycotina</taxon>
        <taxon>Dothideomycetes</taxon>
        <taxon>Dothideomycetidae</taxon>
        <taxon>Mycosphaerellales</taxon>
        <taxon>Extremaceae</taxon>
        <taxon>Vermiconidia</taxon>
    </lineage>
</organism>
<accession>A0AAV9PUL2</accession>
<evidence type="ECO:0000313" key="3">
    <source>
        <dbReference type="EMBL" id="KAK5527488.1"/>
    </source>
</evidence>
<proteinExistence type="predicted"/>
<dbReference type="PANTHER" id="PTHR37014">
    <property type="entry name" value="EXPRESSION LETHALITY PROTEIN HEL10, PUTATIVE (AFU_ORTHOLOGUE AFUA_1G06580)-RELATED"/>
    <property type="match status" value="1"/>
</dbReference>
<feature type="region of interest" description="Disordered" evidence="1">
    <location>
        <begin position="1"/>
        <end position="83"/>
    </location>
</feature>